<gene>
    <name evidence="1" type="ORF">L9S41_09110</name>
</gene>
<dbReference type="InterPro" id="IPR021558">
    <property type="entry name" value="MazE-like"/>
</dbReference>
<accession>A0ABY5ZQU1</accession>
<protein>
    <submittedName>
        <fullName evidence="1">Antitoxin MazE family protein</fullName>
    </submittedName>
</protein>
<sequence>MRSAGFKSIQVWVPDPNAPGFAEECRRQSLIIRQDRSDAQDLEQLIEVADWSEE</sequence>
<keyword evidence="2" id="KW-1185">Reference proteome</keyword>
<proteinExistence type="predicted"/>
<name>A0ABY5ZQU1_9BACT</name>
<reference evidence="1" key="1">
    <citation type="journal article" date="2022" name="Environ. Microbiol.">
        <title>Geoalkalibacter halelectricus SAP #1 sp. nov. possessing extracellular electron transfer and mineral#reducing capabilities from a haloalkaline environment.</title>
        <authorList>
            <person name="Yadav S."/>
            <person name="Singh R."/>
            <person name="Sundharam S.S."/>
            <person name="Chaudhary S."/>
            <person name="Krishnamurthi S."/>
            <person name="Patil S.A."/>
        </authorList>
    </citation>
    <scope>NUCLEOTIDE SEQUENCE</scope>
    <source>
        <strain evidence="1">SAP-1</strain>
    </source>
</reference>
<dbReference type="Pfam" id="PF11455">
    <property type="entry name" value="MazE-like"/>
    <property type="match status" value="1"/>
</dbReference>
<evidence type="ECO:0000313" key="1">
    <source>
        <dbReference type="EMBL" id="UWZ81540.1"/>
    </source>
</evidence>
<dbReference type="Proteomes" id="UP001060414">
    <property type="component" value="Chromosome"/>
</dbReference>
<organism evidence="1 2">
    <name type="scientific">Geoalkalibacter halelectricus</name>
    <dbReference type="NCBI Taxonomy" id="2847045"/>
    <lineage>
        <taxon>Bacteria</taxon>
        <taxon>Pseudomonadati</taxon>
        <taxon>Thermodesulfobacteriota</taxon>
        <taxon>Desulfuromonadia</taxon>
        <taxon>Desulfuromonadales</taxon>
        <taxon>Geoalkalibacteraceae</taxon>
        <taxon>Geoalkalibacter</taxon>
    </lineage>
</organism>
<evidence type="ECO:0000313" key="2">
    <source>
        <dbReference type="Proteomes" id="UP001060414"/>
    </source>
</evidence>
<dbReference type="EMBL" id="CP092109">
    <property type="protein sequence ID" value="UWZ81540.1"/>
    <property type="molecule type" value="Genomic_DNA"/>
</dbReference>